<name>A0ABU3DRZ4_9FLAO</name>
<evidence type="ECO:0000313" key="2">
    <source>
        <dbReference type="Proteomes" id="UP001253848"/>
    </source>
</evidence>
<comment type="caution">
    <text evidence="1">The sequence shown here is derived from an EMBL/GenBank/DDBJ whole genome shotgun (WGS) entry which is preliminary data.</text>
</comment>
<reference evidence="1 2" key="1">
    <citation type="submission" date="2023-09" db="EMBL/GenBank/DDBJ databases">
        <authorList>
            <person name="Rey-Velasco X."/>
        </authorList>
    </citation>
    <scope>NUCLEOTIDE SEQUENCE [LARGE SCALE GENOMIC DNA]</scope>
    <source>
        <strain evidence="1 2">F225</strain>
    </source>
</reference>
<sequence length="44" mass="4901">MCGLDQLFVGHGMCSEAFTYKIEGKYKVRFTPLNIDGKELATTS</sequence>
<organism evidence="1 2">
    <name type="scientific">Autumnicola psychrophila</name>
    <dbReference type="NCBI Taxonomy" id="3075592"/>
    <lineage>
        <taxon>Bacteria</taxon>
        <taxon>Pseudomonadati</taxon>
        <taxon>Bacteroidota</taxon>
        <taxon>Flavobacteriia</taxon>
        <taxon>Flavobacteriales</taxon>
        <taxon>Flavobacteriaceae</taxon>
        <taxon>Autumnicola</taxon>
    </lineage>
</organism>
<proteinExistence type="predicted"/>
<accession>A0ABU3DRZ4</accession>
<evidence type="ECO:0000313" key="1">
    <source>
        <dbReference type="EMBL" id="MDT0686486.1"/>
    </source>
</evidence>
<dbReference type="RefSeq" id="WP_311499812.1">
    <property type="nucleotide sequence ID" value="NZ_JAVRHN010000006.1"/>
</dbReference>
<dbReference type="EMBL" id="JAVRHN010000006">
    <property type="protein sequence ID" value="MDT0686486.1"/>
    <property type="molecule type" value="Genomic_DNA"/>
</dbReference>
<keyword evidence="2" id="KW-1185">Reference proteome</keyword>
<dbReference type="Proteomes" id="UP001253848">
    <property type="component" value="Unassembled WGS sequence"/>
</dbReference>
<gene>
    <name evidence="1" type="ORF">RM541_08915</name>
</gene>
<protein>
    <submittedName>
        <fullName evidence="1">Uncharacterized protein</fullName>
    </submittedName>
</protein>